<evidence type="ECO:0000256" key="1">
    <source>
        <dbReference type="ARBA" id="ARBA00022723"/>
    </source>
</evidence>
<name>A0A9P6CW96_9AGAR</name>
<dbReference type="OrthoDB" id="432970at2759"/>
<sequence length="213" mass="24522">MSSSLACSVCNKTQSQETDIKRCGRCRDRFYCGRDCQVSDWPTHKRTCGAVAPRSTNAPRTPMWYDKYRKCRDGSFHEGDLELITWSCVESESGIEMGWGNCDIEESADLKEKFENEYKGDQQKLFRYWPRAFRWTCCGMDAELRCCDHHGSGSKPCTCDFCRMGKPLPDSIYNEKNSSRLGLKLRRGPDPRSFKPSRARKAEAMRSLFGLQM</sequence>
<dbReference type="PROSITE" id="PS01360">
    <property type="entry name" value="ZF_MYND_1"/>
    <property type="match status" value="1"/>
</dbReference>
<protein>
    <recommendedName>
        <fullName evidence="5">MYND-type domain-containing protein</fullName>
    </recommendedName>
</protein>
<dbReference type="GO" id="GO:0008270">
    <property type="term" value="F:zinc ion binding"/>
    <property type="evidence" value="ECO:0007669"/>
    <property type="project" value="UniProtKB-KW"/>
</dbReference>
<evidence type="ECO:0000313" key="6">
    <source>
        <dbReference type="EMBL" id="KAF9475465.1"/>
    </source>
</evidence>
<keyword evidence="1" id="KW-0479">Metal-binding</keyword>
<reference evidence="6" key="1">
    <citation type="submission" date="2020-11" db="EMBL/GenBank/DDBJ databases">
        <authorList>
            <consortium name="DOE Joint Genome Institute"/>
            <person name="Ahrendt S."/>
            <person name="Riley R."/>
            <person name="Andreopoulos W."/>
            <person name="Labutti K."/>
            <person name="Pangilinan J."/>
            <person name="Ruiz-Duenas F.J."/>
            <person name="Barrasa J.M."/>
            <person name="Sanchez-Garcia M."/>
            <person name="Camarero S."/>
            <person name="Miyauchi S."/>
            <person name="Serrano A."/>
            <person name="Linde D."/>
            <person name="Babiker R."/>
            <person name="Drula E."/>
            <person name="Ayuso-Fernandez I."/>
            <person name="Pacheco R."/>
            <person name="Padilla G."/>
            <person name="Ferreira P."/>
            <person name="Barriuso J."/>
            <person name="Kellner H."/>
            <person name="Castanera R."/>
            <person name="Alfaro M."/>
            <person name="Ramirez L."/>
            <person name="Pisabarro A.G."/>
            <person name="Kuo A."/>
            <person name="Tritt A."/>
            <person name="Lipzen A."/>
            <person name="He G."/>
            <person name="Yan M."/>
            <person name="Ng V."/>
            <person name="Cullen D."/>
            <person name="Martin F."/>
            <person name="Rosso M.-N."/>
            <person name="Henrissat B."/>
            <person name="Hibbett D."/>
            <person name="Martinez A.T."/>
            <person name="Grigoriev I.V."/>
        </authorList>
    </citation>
    <scope>NUCLEOTIDE SEQUENCE</scope>
    <source>
        <strain evidence="6">CIRM-BRFM 674</strain>
    </source>
</reference>
<proteinExistence type="predicted"/>
<keyword evidence="2 4" id="KW-0863">Zinc-finger</keyword>
<dbReference type="AlphaFoldDB" id="A0A9P6CW96"/>
<organism evidence="6 7">
    <name type="scientific">Pholiota conissans</name>
    <dbReference type="NCBI Taxonomy" id="109636"/>
    <lineage>
        <taxon>Eukaryota</taxon>
        <taxon>Fungi</taxon>
        <taxon>Dikarya</taxon>
        <taxon>Basidiomycota</taxon>
        <taxon>Agaricomycotina</taxon>
        <taxon>Agaricomycetes</taxon>
        <taxon>Agaricomycetidae</taxon>
        <taxon>Agaricales</taxon>
        <taxon>Agaricineae</taxon>
        <taxon>Strophariaceae</taxon>
        <taxon>Pholiota</taxon>
    </lineage>
</organism>
<dbReference type="Proteomes" id="UP000807469">
    <property type="component" value="Unassembled WGS sequence"/>
</dbReference>
<dbReference type="SUPFAM" id="SSF144232">
    <property type="entry name" value="HIT/MYND zinc finger-like"/>
    <property type="match status" value="1"/>
</dbReference>
<feature type="domain" description="MYND-type" evidence="5">
    <location>
        <begin position="7"/>
        <end position="48"/>
    </location>
</feature>
<evidence type="ECO:0000313" key="7">
    <source>
        <dbReference type="Proteomes" id="UP000807469"/>
    </source>
</evidence>
<comment type="caution">
    <text evidence="6">The sequence shown here is derived from an EMBL/GenBank/DDBJ whole genome shotgun (WGS) entry which is preliminary data.</text>
</comment>
<dbReference type="EMBL" id="MU155331">
    <property type="protein sequence ID" value="KAF9475465.1"/>
    <property type="molecule type" value="Genomic_DNA"/>
</dbReference>
<dbReference type="PROSITE" id="PS50865">
    <property type="entry name" value="ZF_MYND_2"/>
    <property type="match status" value="1"/>
</dbReference>
<dbReference type="InterPro" id="IPR002893">
    <property type="entry name" value="Znf_MYND"/>
</dbReference>
<keyword evidence="7" id="KW-1185">Reference proteome</keyword>
<accession>A0A9P6CW96</accession>
<evidence type="ECO:0000256" key="2">
    <source>
        <dbReference type="ARBA" id="ARBA00022771"/>
    </source>
</evidence>
<dbReference type="Gene3D" id="6.10.140.2220">
    <property type="match status" value="1"/>
</dbReference>
<gene>
    <name evidence="6" type="ORF">BDN70DRAFT_840879</name>
</gene>
<keyword evidence="3" id="KW-0862">Zinc</keyword>
<evidence type="ECO:0000259" key="5">
    <source>
        <dbReference type="PROSITE" id="PS50865"/>
    </source>
</evidence>
<dbReference type="Pfam" id="PF01753">
    <property type="entry name" value="zf-MYND"/>
    <property type="match status" value="1"/>
</dbReference>
<evidence type="ECO:0000256" key="4">
    <source>
        <dbReference type="PROSITE-ProRule" id="PRU00134"/>
    </source>
</evidence>
<evidence type="ECO:0000256" key="3">
    <source>
        <dbReference type="ARBA" id="ARBA00022833"/>
    </source>
</evidence>